<dbReference type="Pfam" id="PF12695">
    <property type="entry name" value="Abhydrolase_5"/>
    <property type="match status" value="1"/>
</dbReference>
<keyword evidence="1" id="KW-0812">Transmembrane</keyword>
<proteinExistence type="predicted"/>
<dbReference type="RefSeq" id="WP_071857218.1">
    <property type="nucleotide sequence ID" value="NZ_JBHSHK010000001.1"/>
</dbReference>
<organism evidence="3 4">
    <name type="scientific">Enterococcus hermanniensis</name>
    <dbReference type="NCBI Taxonomy" id="249189"/>
    <lineage>
        <taxon>Bacteria</taxon>
        <taxon>Bacillati</taxon>
        <taxon>Bacillota</taxon>
        <taxon>Bacilli</taxon>
        <taxon>Lactobacillales</taxon>
        <taxon>Enterococcaceae</taxon>
        <taxon>Enterococcus</taxon>
    </lineage>
</organism>
<dbReference type="InterPro" id="IPR029058">
    <property type="entry name" value="AB_hydrolase_fold"/>
</dbReference>
<sequence>MKKWKKILLGILVGIIGILLGGIFYLHTQMYSASDHAQKSAEQASVTNDWLYFSTKNKDNPIIIFYPGALVDPASYSVWAEEVAQAGYPVYVMKMPLDLAVLSPNSGQKVLDENSNRSYIIGGHSLGGVMASRFASEHSEKLKGVFFLASYPDKKGSLKTSDLPVLSLTGSNDQVLDQTSYQEAKVYLPKATEYKKIAGGNHAGFGAYGKQKGDGKSEINNQNQQVAADLIEWLLTIR</sequence>
<dbReference type="AlphaFoldDB" id="A0A1L8TPK6"/>
<evidence type="ECO:0000313" key="4">
    <source>
        <dbReference type="Proteomes" id="UP000182077"/>
    </source>
</evidence>
<keyword evidence="4" id="KW-1185">Reference proteome</keyword>
<gene>
    <name evidence="3" type="ORF">RV04_GL001274</name>
</gene>
<name>A0A1L8TPK6_9ENTE</name>
<dbReference type="STRING" id="249189.RV04_GL001274"/>
<comment type="caution">
    <text evidence="3">The sequence shown here is derived from an EMBL/GenBank/DDBJ whole genome shotgun (WGS) entry which is preliminary data.</text>
</comment>
<evidence type="ECO:0000256" key="1">
    <source>
        <dbReference type="SAM" id="Phobius"/>
    </source>
</evidence>
<accession>A0A1L8TPK6</accession>
<evidence type="ECO:0000259" key="2">
    <source>
        <dbReference type="Pfam" id="PF12695"/>
    </source>
</evidence>
<evidence type="ECO:0000313" key="3">
    <source>
        <dbReference type="EMBL" id="OJG46108.1"/>
    </source>
</evidence>
<keyword evidence="1" id="KW-0472">Membrane</keyword>
<dbReference type="Gene3D" id="3.40.50.1820">
    <property type="entry name" value="alpha/beta hydrolase"/>
    <property type="match status" value="1"/>
</dbReference>
<dbReference type="GO" id="GO:0016787">
    <property type="term" value="F:hydrolase activity"/>
    <property type="evidence" value="ECO:0007669"/>
    <property type="project" value="InterPro"/>
</dbReference>
<reference evidence="3 4" key="1">
    <citation type="submission" date="2014-12" db="EMBL/GenBank/DDBJ databases">
        <title>Draft genome sequences of 29 type strains of Enterococci.</title>
        <authorList>
            <person name="Zhong Z."/>
            <person name="Sun Z."/>
            <person name="Liu W."/>
            <person name="Zhang W."/>
            <person name="Zhang H."/>
        </authorList>
    </citation>
    <scope>NUCLEOTIDE SEQUENCE [LARGE SCALE GENOMIC DNA]</scope>
    <source>
        <strain evidence="3 4">DSM 17122</strain>
    </source>
</reference>
<feature type="domain" description="Alpha/beta hydrolase fold-5" evidence="2">
    <location>
        <begin position="63"/>
        <end position="225"/>
    </location>
</feature>
<dbReference type="SUPFAM" id="SSF53474">
    <property type="entry name" value="alpha/beta-Hydrolases"/>
    <property type="match status" value="1"/>
</dbReference>
<dbReference type="InterPro" id="IPR029059">
    <property type="entry name" value="AB_hydrolase_5"/>
</dbReference>
<feature type="transmembrane region" description="Helical" evidence="1">
    <location>
        <begin position="7"/>
        <end position="26"/>
    </location>
</feature>
<dbReference type="Proteomes" id="UP000182077">
    <property type="component" value="Unassembled WGS sequence"/>
</dbReference>
<protein>
    <recommendedName>
        <fullName evidence="2">Alpha/beta hydrolase fold-5 domain-containing protein</fullName>
    </recommendedName>
</protein>
<dbReference type="OrthoDB" id="9780932at2"/>
<dbReference type="EMBL" id="JXKQ01000003">
    <property type="protein sequence ID" value="OJG46108.1"/>
    <property type="molecule type" value="Genomic_DNA"/>
</dbReference>
<keyword evidence="1" id="KW-1133">Transmembrane helix</keyword>